<accession>A0A1I3L8Y5</accession>
<protein>
    <submittedName>
        <fullName evidence="1">Uncharacterized protein</fullName>
    </submittedName>
</protein>
<proteinExistence type="predicted"/>
<keyword evidence="2" id="KW-1185">Reference proteome</keyword>
<dbReference type="Proteomes" id="UP000199111">
    <property type="component" value="Unassembled WGS sequence"/>
</dbReference>
<gene>
    <name evidence="1" type="ORF">SAMN05216275_10555</name>
</gene>
<sequence>MQVTPQDRRDYPFILGYCHFIGSYDYWTAEQVQMAREVGAPRTAIQVWIEPAHNVPTCRTLDSLSPEFRARLIKHMEGIGLIDHEIRLAVAA</sequence>
<dbReference type="GeneID" id="96297588"/>
<dbReference type="AlphaFoldDB" id="A0A1I3L8Y5"/>
<name>A0A1I3L8Y5_9ACTN</name>
<evidence type="ECO:0000313" key="1">
    <source>
        <dbReference type="EMBL" id="SFI81214.1"/>
    </source>
</evidence>
<evidence type="ECO:0000313" key="2">
    <source>
        <dbReference type="Proteomes" id="UP000199111"/>
    </source>
</evidence>
<organism evidence="1 2">
    <name type="scientific">Streptosporangium canum</name>
    <dbReference type="NCBI Taxonomy" id="324952"/>
    <lineage>
        <taxon>Bacteria</taxon>
        <taxon>Bacillati</taxon>
        <taxon>Actinomycetota</taxon>
        <taxon>Actinomycetes</taxon>
        <taxon>Streptosporangiales</taxon>
        <taxon>Streptosporangiaceae</taxon>
        <taxon>Streptosporangium</taxon>
    </lineage>
</organism>
<dbReference type="EMBL" id="FOQY01000005">
    <property type="protein sequence ID" value="SFI81214.1"/>
    <property type="molecule type" value="Genomic_DNA"/>
</dbReference>
<reference evidence="2" key="1">
    <citation type="submission" date="2016-10" db="EMBL/GenBank/DDBJ databases">
        <authorList>
            <person name="Varghese N."/>
            <person name="Submissions S."/>
        </authorList>
    </citation>
    <scope>NUCLEOTIDE SEQUENCE [LARGE SCALE GENOMIC DNA]</scope>
    <source>
        <strain evidence="2">CGMCC 4.2126</strain>
    </source>
</reference>
<dbReference type="RefSeq" id="WP_093886539.1">
    <property type="nucleotide sequence ID" value="NZ_FOQY01000005.1"/>
</dbReference>